<dbReference type="GO" id="GO:0016787">
    <property type="term" value="F:hydrolase activity"/>
    <property type="evidence" value="ECO:0007669"/>
    <property type="project" value="UniProtKB-KW"/>
</dbReference>
<dbReference type="Proteomes" id="UP000593802">
    <property type="component" value="Chromosome"/>
</dbReference>
<dbReference type="SUPFAM" id="SSF55811">
    <property type="entry name" value="Nudix"/>
    <property type="match status" value="1"/>
</dbReference>
<dbReference type="InterPro" id="IPR020084">
    <property type="entry name" value="NUDIX_hydrolase_CS"/>
</dbReference>
<keyword evidence="2" id="KW-0378">Hydrolase</keyword>
<dbReference type="Gene3D" id="3.90.79.10">
    <property type="entry name" value="Nucleoside Triphosphate Pyrophosphohydrolase"/>
    <property type="match status" value="1"/>
</dbReference>
<gene>
    <name evidence="4" type="ORF">skT53_14140</name>
</gene>
<dbReference type="InterPro" id="IPR000086">
    <property type="entry name" value="NUDIX_hydrolase_dom"/>
</dbReference>
<proteinExistence type="inferred from homology"/>
<dbReference type="EMBL" id="AP023366">
    <property type="protein sequence ID" value="BCJ86429.1"/>
    <property type="molecule type" value="Genomic_DNA"/>
</dbReference>
<name>A0A7I8DBT5_9BACL</name>
<feature type="domain" description="Nudix hydrolase" evidence="3">
    <location>
        <begin position="21"/>
        <end position="165"/>
    </location>
</feature>
<dbReference type="RefSeq" id="WP_200760434.1">
    <property type="nucleotide sequence ID" value="NZ_AP023366.1"/>
</dbReference>
<dbReference type="PANTHER" id="PTHR43736:SF1">
    <property type="entry name" value="DIHYDRONEOPTERIN TRIPHOSPHATE DIPHOSPHATASE"/>
    <property type="match status" value="1"/>
</dbReference>
<dbReference type="PROSITE" id="PS51462">
    <property type="entry name" value="NUDIX"/>
    <property type="match status" value="1"/>
</dbReference>
<evidence type="ECO:0000259" key="3">
    <source>
        <dbReference type="PROSITE" id="PS51462"/>
    </source>
</evidence>
<dbReference type="KEGG" id="eff:skT53_14140"/>
<dbReference type="PANTHER" id="PTHR43736">
    <property type="entry name" value="ADP-RIBOSE PYROPHOSPHATASE"/>
    <property type="match status" value="1"/>
</dbReference>
<accession>A0A7I8DBT5</accession>
<dbReference type="Pfam" id="PF00293">
    <property type="entry name" value="NUDIX"/>
    <property type="match status" value="1"/>
</dbReference>
<evidence type="ECO:0000313" key="5">
    <source>
        <dbReference type="Proteomes" id="UP000593802"/>
    </source>
</evidence>
<dbReference type="PROSITE" id="PS00893">
    <property type="entry name" value="NUDIX_BOX"/>
    <property type="match status" value="1"/>
</dbReference>
<reference evidence="4 5" key="1">
    <citation type="submission" date="2020-08" db="EMBL/GenBank/DDBJ databases">
        <title>Complete Genome Sequence of Effusibacillus dendaii Strain skT53, Isolated from Farmland soil.</title>
        <authorList>
            <person name="Konishi T."/>
            <person name="Kawasaki H."/>
        </authorList>
    </citation>
    <scope>NUCLEOTIDE SEQUENCE [LARGE SCALE GENOMIC DNA]</scope>
    <source>
        <strain evidence="5">skT53</strain>
    </source>
</reference>
<dbReference type="InterPro" id="IPR015797">
    <property type="entry name" value="NUDIX_hydrolase-like_dom_sf"/>
</dbReference>
<dbReference type="AlphaFoldDB" id="A0A7I8DBT5"/>
<evidence type="ECO:0000313" key="4">
    <source>
        <dbReference type="EMBL" id="BCJ86429.1"/>
    </source>
</evidence>
<sequence length="167" mass="19223">MNDQFQFPGSYGGQVTLSFRPEDAASAGYVLVFAFYEGKLILTKNKRRGWEVPGGTVELDEWPLQAAIRETYEETGAELDAAEWIGQYTIIGEREVSMVKSVYVGRVFKLHDMPAGFETEDIRVCDRPPTRNEILQDESYSPIMRDQVYPLVMERIQQIRHPFTHQK</sequence>
<evidence type="ECO:0000256" key="2">
    <source>
        <dbReference type="ARBA" id="ARBA00022801"/>
    </source>
</evidence>
<comment type="similarity">
    <text evidence="1">Belongs to the Nudix hydrolase family.</text>
</comment>
<organism evidence="4 5">
    <name type="scientific">Effusibacillus dendaii</name>
    <dbReference type="NCBI Taxonomy" id="2743772"/>
    <lineage>
        <taxon>Bacteria</taxon>
        <taxon>Bacillati</taxon>
        <taxon>Bacillota</taxon>
        <taxon>Bacilli</taxon>
        <taxon>Bacillales</taxon>
        <taxon>Alicyclobacillaceae</taxon>
        <taxon>Effusibacillus</taxon>
    </lineage>
</organism>
<keyword evidence="5" id="KW-1185">Reference proteome</keyword>
<evidence type="ECO:0000256" key="1">
    <source>
        <dbReference type="ARBA" id="ARBA00005582"/>
    </source>
</evidence>
<protein>
    <recommendedName>
        <fullName evidence="3">Nudix hydrolase domain-containing protein</fullName>
    </recommendedName>
</protein>